<keyword evidence="3" id="KW-1185">Reference proteome</keyword>
<dbReference type="Proteomes" id="UP001499947">
    <property type="component" value="Unassembled WGS sequence"/>
</dbReference>
<dbReference type="SMART" id="SM00382">
    <property type="entry name" value="AAA"/>
    <property type="match status" value="1"/>
</dbReference>
<dbReference type="RefSeq" id="WP_211121281.1">
    <property type="nucleotide sequence ID" value="NZ_BAAALR010000165.1"/>
</dbReference>
<organism evidence="2 3">
    <name type="scientific">Streptomyces yatensis</name>
    <dbReference type="NCBI Taxonomy" id="155177"/>
    <lineage>
        <taxon>Bacteria</taxon>
        <taxon>Bacillati</taxon>
        <taxon>Actinomycetota</taxon>
        <taxon>Actinomycetes</taxon>
        <taxon>Kitasatosporales</taxon>
        <taxon>Streptomycetaceae</taxon>
        <taxon>Streptomyces</taxon>
        <taxon>Streptomyces violaceusniger group</taxon>
    </lineage>
</organism>
<dbReference type="Pfam" id="PF13401">
    <property type="entry name" value="AAA_22"/>
    <property type="match status" value="1"/>
</dbReference>
<reference evidence="2 3" key="1">
    <citation type="journal article" date="2019" name="Int. J. Syst. Evol. Microbiol.">
        <title>The Global Catalogue of Microorganisms (GCM) 10K type strain sequencing project: providing services to taxonomists for standard genome sequencing and annotation.</title>
        <authorList>
            <consortium name="The Broad Institute Genomics Platform"/>
            <consortium name="The Broad Institute Genome Sequencing Center for Infectious Disease"/>
            <person name="Wu L."/>
            <person name="Ma J."/>
        </authorList>
    </citation>
    <scope>NUCLEOTIDE SEQUENCE [LARGE SCALE GENOMIC DNA]</scope>
    <source>
        <strain evidence="2 3">JCM 13244</strain>
    </source>
</reference>
<feature type="domain" description="AAA+ ATPase" evidence="1">
    <location>
        <begin position="46"/>
        <end position="183"/>
    </location>
</feature>
<evidence type="ECO:0000313" key="3">
    <source>
        <dbReference type="Proteomes" id="UP001499947"/>
    </source>
</evidence>
<gene>
    <name evidence="2" type="ORF">GCM10009680_86840</name>
</gene>
<name>A0ABN2JMV3_9ACTN</name>
<dbReference type="PANTHER" id="PTHR35894">
    <property type="entry name" value="GENERAL SECRETION PATHWAY PROTEIN A-RELATED"/>
    <property type="match status" value="1"/>
</dbReference>
<protein>
    <recommendedName>
        <fullName evidence="1">AAA+ ATPase domain-containing protein</fullName>
    </recommendedName>
</protein>
<evidence type="ECO:0000259" key="1">
    <source>
        <dbReference type="SMART" id="SM00382"/>
    </source>
</evidence>
<dbReference type="InterPro" id="IPR049945">
    <property type="entry name" value="AAA_22"/>
</dbReference>
<dbReference type="InterPro" id="IPR052026">
    <property type="entry name" value="ExeA_AAA_ATPase_DNA-bind"/>
</dbReference>
<comment type="caution">
    <text evidence="2">The sequence shown here is derived from an EMBL/GenBank/DDBJ whole genome shotgun (WGS) entry which is preliminary data.</text>
</comment>
<accession>A0ABN2JMV3</accession>
<dbReference type="SUPFAM" id="SSF52540">
    <property type="entry name" value="P-loop containing nucleoside triphosphate hydrolases"/>
    <property type="match status" value="1"/>
</dbReference>
<evidence type="ECO:0000313" key="2">
    <source>
        <dbReference type="EMBL" id="GAA1732955.1"/>
    </source>
</evidence>
<dbReference type="EMBL" id="BAAALR010000165">
    <property type="protein sequence ID" value="GAA1732955.1"/>
    <property type="molecule type" value="Genomic_DNA"/>
</dbReference>
<proteinExistence type="predicted"/>
<dbReference type="Gene3D" id="3.40.50.300">
    <property type="entry name" value="P-loop containing nucleotide triphosphate hydrolases"/>
    <property type="match status" value="1"/>
</dbReference>
<dbReference type="InterPro" id="IPR027417">
    <property type="entry name" value="P-loop_NTPase"/>
</dbReference>
<dbReference type="InterPro" id="IPR003593">
    <property type="entry name" value="AAA+_ATPase"/>
</dbReference>
<dbReference type="PANTHER" id="PTHR35894:SF1">
    <property type="entry name" value="PHOSPHORIBULOKINASE _ URIDINE KINASE FAMILY"/>
    <property type="match status" value="1"/>
</dbReference>
<sequence>MTQPPAPACRLPDPIHDHYQRLAGAHTVGTKAARETEQLIKEAIEHHSIICIHGQVGLGKTFAVHRALRKFAPHNTVRLRFDASATKTEVYHAFWRALALPGKPLDNLAACKGDIRQALASQPHVLLIDEVQNINTSLMESARILWDEETNPLTVILVGSGNTRQRVLRHAPLHSRLYQAQQFRPLSLAEVFNNIPPYHAVWNDADQDLLAFTDDAGAHGYFRNWAKITFHAQEALKKNPELTMSKELIRWILGRLDTTTRHS</sequence>